<feature type="region of interest" description="Disordered" evidence="1">
    <location>
        <begin position="1"/>
        <end position="23"/>
    </location>
</feature>
<sequence length="185" mass="19858">MPPSKKKTRFEQKDRLPPGEAARRLRRLADDLEAGRIEVGREALDIGAPVFMETELKIKGAEVSCEITLKAPVAAPHGPPEPVAGAGGGGPEAKVLKKALAARWKSIKASLSAGRAPGAAEGPDFLELARRYEPHVQPDWAADWHACIRRAEACLQAASAGDIDAAEDAAAGVDRDIRRCHKRYK</sequence>
<evidence type="ECO:0000313" key="3">
    <source>
        <dbReference type="Proteomes" id="UP000469346"/>
    </source>
</evidence>
<keyword evidence="3" id="KW-1185">Reference proteome</keyword>
<dbReference type="EMBL" id="JAAGRR010000013">
    <property type="protein sequence ID" value="NDY41691.1"/>
    <property type="molecule type" value="Genomic_DNA"/>
</dbReference>
<protein>
    <recommendedName>
        <fullName evidence="4">GAK system XXXCH domain-containing protein</fullName>
    </recommendedName>
</protein>
<dbReference type="AlphaFoldDB" id="A0A6N9TK97"/>
<gene>
    <name evidence="2" type="ORF">G3N55_02330</name>
</gene>
<reference evidence="2 3" key="1">
    <citation type="submission" date="2020-02" db="EMBL/GenBank/DDBJ databases">
        <title>Comparative genomics of sulfur disproportionating microorganisms.</title>
        <authorList>
            <person name="Ward L.M."/>
            <person name="Bertran E."/>
            <person name="Johnston D.T."/>
        </authorList>
    </citation>
    <scope>NUCLEOTIDE SEQUENCE [LARGE SCALE GENOMIC DNA]</scope>
    <source>
        <strain evidence="2 3">DSM 100025</strain>
    </source>
</reference>
<evidence type="ECO:0000256" key="1">
    <source>
        <dbReference type="SAM" id="MobiDB-lite"/>
    </source>
</evidence>
<proteinExistence type="predicted"/>
<dbReference type="RefSeq" id="WP_163297845.1">
    <property type="nucleotide sequence ID" value="NZ_JAAGRR010000013.1"/>
</dbReference>
<name>A0A6N9TK97_DISTH</name>
<organism evidence="2 3">
    <name type="scientific">Dissulfurirhabdus thermomarina</name>
    <dbReference type="NCBI Taxonomy" id="1765737"/>
    <lineage>
        <taxon>Bacteria</taxon>
        <taxon>Deltaproteobacteria</taxon>
        <taxon>Dissulfurirhabdaceae</taxon>
        <taxon>Dissulfurirhabdus</taxon>
    </lineage>
</organism>
<feature type="compositionally biased region" description="Basic and acidic residues" evidence="1">
    <location>
        <begin position="9"/>
        <end position="23"/>
    </location>
</feature>
<comment type="caution">
    <text evidence="2">The sequence shown here is derived from an EMBL/GenBank/DDBJ whole genome shotgun (WGS) entry which is preliminary data.</text>
</comment>
<evidence type="ECO:0000313" key="2">
    <source>
        <dbReference type="EMBL" id="NDY41691.1"/>
    </source>
</evidence>
<dbReference type="Proteomes" id="UP000469346">
    <property type="component" value="Unassembled WGS sequence"/>
</dbReference>
<accession>A0A6N9TK97</accession>
<evidence type="ECO:0008006" key="4">
    <source>
        <dbReference type="Google" id="ProtNLM"/>
    </source>
</evidence>